<gene>
    <name evidence="3" type="ORF">ADN01_09865</name>
</gene>
<feature type="compositionally biased region" description="Low complexity" evidence="1">
    <location>
        <begin position="223"/>
        <end position="232"/>
    </location>
</feature>
<keyword evidence="2" id="KW-0812">Transmembrane</keyword>
<evidence type="ECO:0000313" key="4">
    <source>
        <dbReference type="Proteomes" id="UP000050501"/>
    </source>
</evidence>
<name>A0A0P6XQ08_9CHLR</name>
<reference evidence="3 4" key="1">
    <citation type="submission" date="2015-07" db="EMBL/GenBank/DDBJ databases">
        <title>Genome sequence of Levilinea saccharolytica DSM 16555.</title>
        <authorList>
            <person name="Hemp J."/>
            <person name="Ward L.M."/>
            <person name="Pace L.A."/>
            <person name="Fischer W.W."/>
        </authorList>
    </citation>
    <scope>NUCLEOTIDE SEQUENCE [LARGE SCALE GENOMIC DNA]</scope>
    <source>
        <strain evidence="3 4">KIBI-1</strain>
    </source>
</reference>
<feature type="region of interest" description="Disordered" evidence="1">
    <location>
        <begin position="223"/>
        <end position="331"/>
    </location>
</feature>
<feature type="transmembrane region" description="Helical" evidence="2">
    <location>
        <begin position="378"/>
        <end position="400"/>
    </location>
</feature>
<evidence type="ECO:0000256" key="2">
    <source>
        <dbReference type="SAM" id="Phobius"/>
    </source>
</evidence>
<organism evidence="3 4">
    <name type="scientific">Levilinea saccharolytica</name>
    <dbReference type="NCBI Taxonomy" id="229921"/>
    <lineage>
        <taxon>Bacteria</taxon>
        <taxon>Bacillati</taxon>
        <taxon>Chloroflexota</taxon>
        <taxon>Anaerolineae</taxon>
        <taxon>Anaerolineales</taxon>
        <taxon>Anaerolineaceae</taxon>
        <taxon>Levilinea</taxon>
    </lineage>
</organism>
<protein>
    <recommendedName>
        <fullName evidence="5">PPM-type phosphatase domain-containing protein</fullName>
    </recommendedName>
</protein>
<dbReference type="Proteomes" id="UP000050501">
    <property type="component" value="Unassembled WGS sequence"/>
</dbReference>
<dbReference type="EMBL" id="LGCM01000037">
    <property type="protein sequence ID" value="KPL81631.1"/>
    <property type="molecule type" value="Genomic_DNA"/>
</dbReference>
<keyword evidence="2" id="KW-0472">Membrane</keyword>
<keyword evidence="4" id="KW-1185">Reference proteome</keyword>
<dbReference type="RefSeq" id="WP_075071108.1">
    <property type="nucleotide sequence ID" value="NZ_LGCM01000037.1"/>
</dbReference>
<dbReference type="AlphaFoldDB" id="A0A0P6XQ08"/>
<evidence type="ECO:0008006" key="5">
    <source>
        <dbReference type="Google" id="ProtNLM"/>
    </source>
</evidence>
<sequence length="780" mass="84139">MLDLFLLPIHVASGEDQTELPGLLSTAAPRRCDRTRAGDRLVALFQVCAGPALTPAGMEMLHSKLSDTFYRTRGTVTGALRAAAEQVNLTLLEQNRAQGTASEISLSMAVLRGDSLLVAICGPARAWLLARAEIQEIADSESGGRGLGISRKASPCFVQTALKGGELLLLSPTPLPAFSQTVTAERFTLENIRRRVMAQASGDLQAALLQFQPGSGLLRRLRPRAAGSAAPSEPREQPQSPIEAPASVPTPAEPSFSTPVPAEFPISAPPTAEPSFSAASPAQPAPVPEPVRMEAAAEEPAPAGVYVTGERLQPPSPPTPRRPRRSGPVISPEMRKGLARVWFGASRWGQRVQQSAQKFLNQALPQSEDSSGGPSRNAMLFIAIAVPLVVVAIAATVYLFGPSGRTQQFESYVQQAAALAQQARDSKERDAQRIGWAQVVNLLDKAQEYGESAEASSLRSEATQALDQLDGITRLDFVPLVSSGFTSTAQFIRIAANNSEIFLLDQSSGRVFRLYLSGQTYEVDNSFTCGPGSYGLITVDKLIDLALIPAGISDYTLLAMDAGGNLVYCGANKPPESQSLTPPDTQWGSISAIDFRQQVLYVLDQEKDQVWVYPRNQDEGVVGLVFSPPGLFFDQQVPDLAEVNDLVYYNQNLFLSTPSGRIINCTFRTFTVSGKTTCDENAPLQDTRSGNQAPVFTFPAGTQITQMRSTPPPEPAIYLLDAASRSVFTFSLRLNLVRQIQPRATADYPALRGKITAFTITPNRLVLLAYGNELYFAYLP</sequence>
<feature type="compositionally biased region" description="Low complexity" evidence="1">
    <location>
        <begin position="273"/>
        <end position="282"/>
    </location>
</feature>
<keyword evidence="2" id="KW-1133">Transmembrane helix</keyword>
<evidence type="ECO:0000256" key="1">
    <source>
        <dbReference type="SAM" id="MobiDB-lite"/>
    </source>
</evidence>
<accession>A0A0P6XQ08</accession>
<proteinExistence type="predicted"/>
<evidence type="ECO:0000313" key="3">
    <source>
        <dbReference type="EMBL" id="KPL81631.1"/>
    </source>
</evidence>
<dbReference type="SUPFAM" id="SSF63825">
    <property type="entry name" value="YWTD domain"/>
    <property type="match status" value="1"/>
</dbReference>
<comment type="caution">
    <text evidence="3">The sequence shown here is derived from an EMBL/GenBank/DDBJ whole genome shotgun (WGS) entry which is preliminary data.</text>
</comment>